<name>A0A0K2UKV5_LEPSM</name>
<sequence length="14" mass="1737">MMIPHLVRTLFCYI</sequence>
<organism evidence="1">
    <name type="scientific">Lepeophtheirus salmonis</name>
    <name type="common">Salmon louse</name>
    <name type="synonym">Caligus salmonis</name>
    <dbReference type="NCBI Taxonomy" id="72036"/>
    <lineage>
        <taxon>Eukaryota</taxon>
        <taxon>Metazoa</taxon>
        <taxon>Ecdysozoa</taxon>
        <taxon>Arthropoda</taxon>
        <taxon>Crustacea</taxon>
        <taxon>Multicrustacea</taxon>
        <taxon>Hexanauplia</taxon>
        <taxon>Copepoda</taxon>
        <taxon>Siphonostomatoida</taxon>
        <taxon>Caligidae</taxon>
        <taxon>Lepeophtheirus</taxon>
    </lineage>
</organism>
<reference evidence="1" key="1">
    <citation type="submission" date="2014-05" db="EMBL/GenBank/DDBJ databases">
        <authorList>
            <person name="Chronopoulou M."/>
        </authorList>
    </citation>
    <scope>NUCLEOTIDE SEQUENCE</scope>
    <source>
        <tissue evidence="1">Whole organism</tissue>
    </source>
</reference>
<protein>
    <submittedName>
        <fullName evidence="1">Uncharacterized protein</fullName>
    </submittedName>
</protein>
<dbReference type="EMBL" id="HACA01021502">
    <property type="protein sequence ID" value="CDW38863.1"/>
    <property type="molecule type" value="Transcribed_RNA"/>
</dbReference>
<accession>A0A0K2UKV5</accession>
<proteinExistence type="predicted"/>
<evidence type="ECO:0000313" key="1">
    <source>
        <dbReference type="EMBL" id="CDW38863.1"/>
    </source>
</evidence>